<dbReference type="RefSeq" id="WP_305007082.1">
    <property type="nucleotide sequence ID" value="NZ_JAUQSY010000008.1"/>
</dbReference>
<evidence type="ECO:0000313" key="5">
    <source>
        <dbReference type="Proteomes" id="UP001176429"/>
    </source>
</evidence>
<name>A0ABT9BBX0_9BACT</name>
<dbReference type="Proteomes" id="UP001176429">
    <property type="component" value="Unassembled WGS sequence"/>
</dbReference>
<proteinExistence type="predicted"/>
<evidence type="ECO:0000313" key="4">
    <source>
        <dbReference type="EMBL" id="MDO7875764.1"/>
    </source>
</evidence>
<dbReference type="InterPro" id="IPR001820">
    <property type="entry name" value="TIMP"/>
</dbReference>
<dbReference type="Pfam" id="PF00965">
    <property type="entry name" value="TIMP"/>
    <property type="match status" value="1"/>
</dbReference>
<dbReference type="SUPFAM" id="SSF50242">
    <property type="entry name" value="TIMP-like"/>
    <property type="match status" value="1"/>
</dbReference>
<evidence type="ECO:0000256" key="2">
    <source>
        <dbReference type="ARBA" id="ARBA00022525"/>
    </source>
</evidence>
<organism evidence="4 5">
    <name type="scientific">Hymenobacter aranciens</name>
    <dbReference type="NCBI Taxonomy" id="3063996"/>
    <lineage>
        <taxon>Bacteria</taxon>
        <taxon>Pseudomonadati</taxon>
        <taxon>Bacteroidota</taxon>
        <taxon>Cytophagia</taxon>
        <taxon>Cytophagales</taxon>
        <taxon>Hymenobacteraceae</taxon>
        <taxon>Hymenobacter</taxon>
    </lineage>
</organism>
<evidence type="ECO:0000256" key="3">
    <source>
        <dbReference type="SAM" id="SignalP"/>
    </source>
</evidence>
<comment type="caution">
    <text evidence="4">The sequence shown here is derived from an EMBL/GenBank/DDBJ whole genome shotgun (WGS) entry which is preliminary data.</text>
</comment>
<dbReference type="EMBL" id="JAUQSY010000008">
    <property type="protein sequence ID" value="MDO7875764.1"/>
    <property type="molecule type" value="Genomic_DNA"/>
</dbReference>
<comment type="subcellular location">
    <subcellularLocation>
        <location evidence="1">Secreted</location>
    </subcellularLocation>
</comment>
<keyword evidence="5" id="KW-1185">Reference proteome</keyword>
<feature type="signal peptide" evidence="3">
    <location>
        <begin position="1"/>
        <end position="19"/>
    </location>
</feature>
<dbReference type="Gene3D" id="2.40.50.120">
    <property type="match status" value="1"/>
</dbReference>
<feature type="chain" id="PRO_5046077394" description="Tissue inhibitor of metalloproteinase" evidence="3">
    <location>
        <begin position="20"/>
        <end position="172"/>
    </location>
</feature>
<evidence type="ECO:0000256" key="1">
    <source>
        <dbReference type="ARBA" id="ARBA00004613"/>
    </source>
</evidence>
<gene>
    <name evidence="4" type="ORF">Q5H93_13555</name>
</gene>
<evidence type="ECO:0008006" key="6">
    <source>
        <dbReference type="Google" id="ProtNLM"/>
    </source>
</evidence>
<dbReference type="InterPro" id="IPR008993">
    <property type="entry name" value="TIMP-like_OB-fold"/>
</dbReference>
<keyword evidence="2" id="KW-0964">Secreted</keyword>
<reference evidence="4" key="1">
    <citation type="submission" date="2023-07" db="EMBL/GenBank/DDBJ databases">
        <authorList>
            <person name="Kim M.K."/>
        </authorList>
    </citation>
    <scope>NUCLEOTIDE SEQUENCE</scope>
    <source>
        <strain evidence="4">ASUV-10-1</strain>
    </source>
</reference>
<accession>A0ABT9BBX0</accession>
<protein>
    <recommendedName>
        <fullName evidence="6">Tissue inhibitor of metalloproteinase</fullName>
    </recommendedName>
</protein>
<dbReference type="PROSITE" id="PS51257">
    <property type="entry name" value="PROKAR_LIPOPROTEIN"/>
    <property type="match status" value="1"/>
</dbReference>
<keyword evidence="3" id="KW-0732">Signal</keyword>
<sequence>MNKIILLLALLLAGAPAWACSCITEDIPEAHKITKSFQRATLVFVGRVLKAENVAAAPQDAAAMPVAKVRYTFAITRLYKGEKVDSTIVLETPAQSATCGVSFIVGSEHLLYANTTSPATGAVGKSQPHYAISLCDRHQALRDVKSSELRQLKQMAYKASGEHRFTWFELGD</sequence>
<dbReference type="PANTHER" id="PTHR11844">
    <property type="entry name" value="METALLOPROTEASE INHIBITOR"/>
    <property type="match status" value="1"/>
</dbReference>
<dbReference type="PANTHER" id="PTHR11844:SF25">
    <property type="entry name" value="NTR DOMAIN-CONTAINING PROTEIN"/>
    <property type="match status" value="1"/>
</dbReference>